<dbReference type="EMBL" id="LR796734">
    <property type="protein sequence ID" value="CAB4162848.1"/>
    <property type="molecule type" value="Genomic_DNA"/>
</dbReference>
<dbReference type="Pfam" id="PF16724">
    <property type="entry name" value="T4-gp15_tss"/>
    <property type="match status" value="1"/>
</dbReference>
<evidence type="ECO:0000313" key="1">
    <source>
        <dbReference type="EMBL" id="CAB4162848.1"/>
    </source>
</evidence>
<proteinExistence type="predicted"/>
<protein>
    <submittedName>
        <fullName evidence="1">Tail sheath stabilizer and completion protein</fullName>
    </submittedName>
</protein>
<dbReference type="InterPro" id="IPR031997">
    <property type="entry name" value="T4-gp15_tss"/>
</dbReference>
<dbReference type="Gene3D" id="3.30.2000.40">
    <property type="entry name" value="Myoviridae tail sheath stabiliser"/>
    <property type="match status" value="1"/>
</dbReference>
<reference evidence="1" key="1">
    <citation type="submission" date="2020-04" db="EMBL/GenBank/DDBJ databases">
        <authorList>
            <person name="Chiriac C."/>
            <person name="Salcher M."/>
            <person name="Ghai R."/>
            <person name="Kavagutti S V."/>
        </authorList>
    </citation>
    <scope>NUCLEOTIDE SEQUENCE</scope>
</reference>
<organism evidence="1">
    <name type="scientific">uncultured Caudovirales phage</name>
    <dbReference type="NCBI Taxonomy" id="2100421"/>
    <lineage>
        <taxon>Viruses</taxon>
        <taxon>Duplodnaviria</taxon>
        <taxon>Heunggongvirae</taxon>
        <taxon>Uroviricota</taxon>
        <taxon>Caudoviricetes</taxon>
        <taxon>Peduoviridae</taxon>
        <taxon>Maltschvirus</taxon>
        <taxon>Maltschvirus maltsch</taxon>
    </lineage>
</organism>
<gene>
    <name evidence="1" type="ORF">UFOVP787_145</name>
</gene>
<accession>A0A6J5P0G9</accession>
<dbReference type="InterPro" id="IPR038553">
    <property type="entry name" value="T4-gp15_tss_sf"/>
</dbReference>
<name>A0A6J5P0G9_9CAUD</name>
<sequence length="269" mass="29928">MGTLVNNIRITRTDSSGNVTSLLKVPVTYAPKDKMLARVLQDPNIDRPTATAPLPLISFEMGKMSYDGGRKLPTTGRISVKDPTIADKFKYQYNPVPYNIEFKVYIYAKNAEDGTKIIEQILPYFTPDWTTTVNLIPEVEVTMDIPIVLNNISYSDNYDGDLKNRRAIIWTLDFTLKGYIYGPVRKGGIIKFINNNFYIPNTSTVAAGVGITPIAEKLTIQPGLNANGVPVNYYGAPNTSTGTIPYNEINVDDDYGFVDMIYNSEEING</sequence>